<dbReference type="Proteomes" id="UP000076532">
    <property type="component" value="Unassembled WGS sequence"/>
</dbReference>
<reference evidence="1 2" key="1">
    <citation type="journal article" date="2016" name="Mol. Biol. Evol.">
        <title>Comparative Genomics of Early-Diverging Mushroom-Forming Fungi Provides Insights into the Origins of Lignocellulose Decay Capabilities.</title>
        <authorList>
            <person name="Nagy L.G."/>
            <person name="Riley R."/>
            <person name="Tritt A."/>
            <person name="Adam C."/>
            <person name="Daum C."/>
            <person name="Floudas D."/>
            <person name="Sun H."/>
            <person name="Yadav J.S."/>
            <person name="Pangilinan J."/>
            <person name="Larsson K.H."/>
            <person name="Matsuura K."/>
            <person name="Barry K."/>
            <person name="Labutti K."/>
            <person name="Kuo R."/>
            <person name="Ohm R.A."/>
            <person name="Bhattacharya S.S."/>
            <person name="Shirouzu T."/>
            <person name="Yoshinaga Y."/>
            <person name="Martin F.M."/>
            <person name="Grigoriev I.V."/>
            <person name="Hibbett D.S."/>
        </authorList>
    </citation>
    <scope>NUCLEOTIDE SEQUENCE [LARGE SCALE GENOMIC DNA]</scope>
    <source>
        <strain evidence="1 2">CBS 109695</strain>
    </source>
</reference>
<dbReference type="Gene3D" id="1.10.10.10">
    <property type="entry name" value="Winged helix-like DNA-binding domain superfamily/Winged helix DNA-binding domain"/>
    <property type="match status" value="1"/>
</dbReference>
<gene>
    <name evidence="1" type="ORF">FIBSPDRAFT_969578</name>
</gene>
<organism evidence="1 2">
    <name type="scientific">Athelia psychrophila</name>
    <dbReference type="NCBI Taxonomy" id="1759441"/>
    <lineage>
        <taxon>Eukaryota</taxon>
        <taxon>Fungi</taxon>
        <taxon>Dikarya</taxon>
        <taxon>Basidiomycota</taxon>
        <taxon>Agaricomycotina</taxon>
        <taxon>Agaricomycetes</taxon>
        <taxon>Agaricomycetidae</taxon>
        <taxon>Atheliales</taxon>
        <taxon>Atheliaceae</taxon>
        <taxon>Athelia</taxon>
    </lineage>
</organism>
<dbReference type="SUPFAM" id="SSF46689">
    <property type="entry name" value="Homeodomain-like"/>
    <property type="match status" value="1"/>
</dbReference>
<dbReference type="InterPro" id="IPR036388">
    <property type="entry name" value="WH-like_DNA-bd_sf"/>
</dbReference>
<dbReference type="EMBL" id="KV418286">
    <property type="protein sequence ID" value="KZP02818.1"/>
    <property type="molecule type" value="Genomic_DNA"/>
</dbReference>
<name>A0A167TDB7_9AGAM</name>
<proteinExistence type="predicted"/>
<evidence type="ECO:0000313" key="2">
    <source>
        <dbReference type="Proteomes" id="UP000076532"/>
    </source>
</evidence>
<protein>
    <submittedName>
        <fullName evidence="1">Uncharacterized protein</fullName>
    </submittedName>
</protein>
<accession>A0A167TDB7</accession>
<keyword evidence="2" id="KW-1185">Reference proteome</keyword>
<evidence type="ECO:0000313" key="1">
    <source>
        <dbReference type="EMBL" id="KZP02818.1"/>
    </source>
</evidence>
<dbReference type="AlphaFoldDB" id="A0A167TDB7"/>
<dbReference type="OrthoDB" id="2641874at2759"/>
<sequence>MADHMSSREIAKATHITKRTVQRVVALWKQTGKVERKNKVRGQLRVLNSGDVASPGLIEKNAQRRGVY</sequence>
<dbReference type="InterPro" id="IPR009057">
    <property type="entry name" value="Homeodomain-like_sf"/>
</dbReference>